<feature type="compositionally biased region" description="Basic and acidic residues" evidence="1">
    <location>
        <begin position="60"/>
        <end position="76"/>
    </location>
</feature>
<sequence length="82" mass="8830">MASAATVRNSRSAGSADQPSPQPHMVGYVARSSCCIASFWAIVIVVVLVVVLVVALRKSRGEENGEDDSKRREWGTGRRWGG</sequence>
<keyword evidence="2" id="KW-1133">Transmembrane helix</keyword>
<dbReference type="EMBL" id="ML220131">
    <property type="protein sequence ID" value="TGZ79429.1"/>
    <property type="molecule type" value="Genomic_DNA"/>
</dbReference>
<protein>
    <submittedName>
        <fullName evidence="3">Uncharacterized protein</fullName>
    </submittedName>
</protein>
<feature type="region of interest" description="Disordered" evidence="1">
    <location>
        <begin position="60"/>
        <end position="82"/>
    </location>
</feature>
<gene>
    <name evidence="3" type="ORF">EX30DRAFT_342311</name>
</gene>
<dbReference type="AlphaFoldDB" id="A0A4S2MSA1"/>
<evidence type="ECO:0000256" key="2">
    <source>
        <dbReference type="SAM" id="Phobius"/>
    </source>
</evidence>
<evidence type="ECO:0000313" key="4">
    <source>
        <dbReference type="Proteomes" id="UP000298138"/>
    </source>
</evidence>
<feature type="transmembrane region" description="Helical" evidence="2">
    <location>
        <begin position="28"/>
        <end position="56"/>
    </location>
</feature>
<dbReference type="Proteomes" id="UP000298138">
    <property type="component" value="Unassembled WGS sequence"/>
</dbReference>
<keyword evidence="4" id="KW-1185">Reference proteome</keyword>
<name>A0A4S2MSA1_9PEZI</name>
<feature type="compositionally biased region" description="Polar residues" evidence="1">
    <location>
        <begin position="1"/>
        <end position="19"/>
    </location>
</feature>
<reference evidence="3 4" key="1">
    <citation type="submission" date="2019-04" db="EMBL/GenBank/DDBJ databases">
        <title>Comparative genomics and transcriptomics to analyze fruiting body development in filamentous ascomycetes.</title>
        <authorList>
            <consortium name="DOE Joint Genome Institute"/>
            <person name="Lutkenhaus R."/>
            <person name="Traeger S."/>
            <person name="Breuer J."/>
            <person name="Kuo A."/>
            <person name="Lipzen A."/>
            <person name="Pangilinan J."/>
            <person name="Dilworth D."/>
            <person name="Sandor L."/>
            <person name="Poggeler S."/>
            <person name="Barry K."/>
            <person name="Grigoriev I.V."/>
            <person name="Nowrousian M."/>
        </authorList>
    </citation>
    <scope>NUCLEOTIDE SEQUENCE [LARGE SCALE GENOMIC DNA]</scope>
    <source>
        <strain evidence="3 4">CBS 389.68</strain>
    </source>
</reference>
<dbReference type="InParanoid" id="A0A4S2MSA1"/>
<keyword evidence="2" id="KW-0472">Membrane</keyword>
<evidence type="ECO:0000256" key="1">
    <source>
        <dbReference type="SAM" id="MobiDB-lite"/>
    </source>
</evidence>
<accession>A0A4S2MSA1</accession>
<keyword evidence="2" id="KW-0812">Transmembrane</keyword>
<organism evidence="3 4">
    <name type="scientific">Ascodesmis nigricans</name>
    <dbReference type="NCBI Taxonomy" id="341454"/>
    <lineage>
        <taxon>Eukaryota</taxon>
        <taxon>Fungi</taxon>
        <taxon>Dikarya</taxon>
        <taxon>Ascomycota</taxon>
        <taxon>Pezizomycotina</taxon>
        <taxon>Pezizomycetes</taxon>
        <taxon>Pezizales</taxon>
        <taxon>Ascodesmidaceae</taxon>
        <taxon>Ascodesmis</taxon>
    </lineage>
</organism>
<feature type="region of interest" description="Disordered" evidence="1">
    <location>
        <begin position="1"/>
        <end position="22"/>
    </location>
</feature>
<proteinExistence type="predicted"/>
<evidence type="ECO:0000313" key="3">
    <source>
        <dbReference type="EMBL" id="TGZ79429.1"/>
    </source>
</evidence>